<dbReference type="GO" id="GO:0006357">
    <property type="term" value="P:regulation of transcription by RNA polymerase II"/>
    <property type="evidence" value="ECO:0000318"/>
    <property type="project" value="GO_Central"/>
</dbReference>
<dbReference type="Gene3D" id="3.40.1810.10">
    <property type="entry name" value="Transcription factor, MADS-box"/>
    <property type="match status" value="1"/>
</dbReference>
<dbReference type="Proteomes" id="UP000235220">
    <property type="component" value="Chromosome 2"/>
</dbReference>
<dbReference type="GeneID" id="108996948"/>
<proteinExistence type="predicted"/>
<dbReference type="GO" id="GO:0045944">
    <property type="term" value="P:positive regulation of transcription by RNA polymerase II"/>
    <property type="evidence" value="ECO:0007669"/>
    <property type="project" value="InterPro"/>
</dbReference>
<evidence type="ECO:0000313" key="6">
    <source>
        <dbReference type="Proteomes" id="UP000235220"/>
    </source>
</evidence>
<keyword evidence="3" id="KW-0238">DNA-binding</keyword>
<dbReference type="CDD" id="cd00265">
    <property type="entry name" value="MADS_MEF2_like"/>
    <property type="match status" value="1"/>
</dbReference>
<dbReference type="Pfam" id="PF01486">
    <property type="entry name" value="K-box"/>
    <property type="match status" value="1"/>
</dbReference>
<keyword evidence="5" id="KW-0539">Nucleus</keyword>
<dbReference type="PROSITE" id="PS50066">
    <property type="entry name" value="MADS_BOX_2"/>
    <property type="match status" value="1"/>
</dbReference>
<dbReference type="GO" id="GO:0005634">
    <property type="term" value="C:nucleus"/>
    <property type="evidence" value="ECO:0007669"/>
    <property type="project" value="UniProtKB-SubCell"/>
</dbReference>
<dbReference type="Pfam" id="PF00319">
    <property type="entry name" value="SRF-TF"/>
    <property type="match status" value="1"/>
</dbReference>
<evidence type="ECO:0000313" key="7">
    <source>
        <dbReference type="RefSeq" id="XP_035541113.1"/>
    </source>
</evidence>
<dbReference type="Gramene" id="Jr02_00680_p1">
    <property type="protein sequence ID" value="cds.Jr02_00680_p1"/>
    <property type="gene ID" value="Jr02_00680"/>
</dbReference>
<dbReference type="SMART" id="SM00432">
    <property type="entry name" value="MADS"/>
    <property type="match status" value="1"/>
</dbReference>
<evidence type="ECO:0000256" key="2">
    <source>
        <dbReference type="ARBA" id="ARBA00023015"/>
    </source>
</evidence>
<evidence type="ECO:0000256" key="3">
    <source>
        <dbReference type="ARBA" id="ARBA00023125"/>
    </source>
</evidence>
<protein>
    <submittedName>
        <fullName evidence="7">Truncated transcription factor CAULIFLOWER A-like isoform X1</fullName>
    </submittedName>
</protein>
<dbReference type="InterPro" id="IPR033896">
    <property type="entry name" value="MEF2-like_N"/>
</dbReference>
<dbReference type="SUPFAM" id="SSF55455">
    <property type="entry name" value="SRF-like"/>
    <property type="match status" value="1"/>
</dbReference>
<dbReference type="GO" id="GO:0000978">
    <property type="term" value="F:RNA polymerase II cis-regulatory region sequence-specific DNA binding"/>
    <property type="evidence" value="ECO:0000318"/>
    <property type="project" value="GO_Central"/>
</dbReference>
<organism evidence="6 7">
    <name type="scientific">Juglans regia</name>
    <name type="common">English walnut</name>
    <dbReference type="NCBI Taxonomy" id="51240"/>
    <lineage>
        <taxon>Eukaryota</taxon>
        <taxon>Viridiplantae</taxon>
        <taxon>Streptophyta</taxon>
        <taxon>Embryophyta</taxon>
        <taxon>Tracheophyta</taxon>
        <taxon>Spermatophyta</taxon>
        <taxon>Magnoliopsida</taxon>
        <taxon>eudicotyledons</taxon>
        <taxon>Gunneridae</taxon>
        <taxon>Pentapetalae</taxon>
        <taxon>rosids</taxon>
        <taxon>fabids</taxon>
        <taxon>Fagales</taxon>
        <taxon>Juglandaceae</taxon>
        <taxon>Juglans</taxon>
    </lineage>
</organism>
<dbReference type="InterPro" id="IPR050142">
    <property type="entry name" value="MADS-box/MEF2_TF"/>
</dbReference>
<dbReference type="InterPro" id="IPR002487">
    <property type="entry name" value="TF_Kbox"/>
</dbReference>
<dbReference type="GO" id="GO:0000981">
    <property type="term" value="F:DNA-binding transcription factor activity, RNA polymerase II-specific"/>
    <property type="evidence" value="ECO:0000318"/>
    <property type="project" value="GO_Central"/>
</dbReference>
<keyword evidence="6" id="KW-1185">Reference proteome</keyword>
<evidence type="ECO:0000256" key="5">
    <source>
        <dbReference type="ARBA" id="ARBA00023242"/>
    </source>
</evidence>
<name>A0A6P9E9W0_JUGRE</name>
<accession>A0A6P9E9W0</accession>
<dbReference type="PANTHER" id="PTHR48019">
    <property type="entry name" value="SERUM RESPONSE FACTOR HOMOLOG"/>
    <property type="match status" value="1"/>
</dbReference>
<evidence type="ECO:0000256" key="4">
    <source>
        <dbReference type="ARBA" id="ARBA00023163"/>
    </source>
</evidence>
<keyword evidence="4" id="KW-0804">Transcription</keyword>
<reference evidence="7" key="1">
    <citation type="submission" date="2025-08" db="UniProtKB">
        <authorList>
            <consortium name="RefSeq"/>
        </authorList>
    </citation>
    <scope>IDENTIFICATION</scope>
    <source>
        <tissue evidence="7">Leaves</tissue>
    </source>
</reference>
<sequence>MGRGKVELKRIENPTSRQVTFSKRRNGLLKKSLELSILCDAEVAILIFSPSGKAYQFASHDMDRTIARYRREVGFPLSSDLRSVSMEFWKTEIEELKRSANLLETRLRHLAGEDLSMLNMKELKQIERQIKTGVERVRSRKRRMMSEHINLLKMKQKALQEENSRLQKRVKLHELHDDNVSLRASGENVYNAYPRPVLQNGVGH</sequence>
<dbReference type="InterPro" id="IPR036879">
    <property type="entry name" value="TF_MADSbox_sf"/>
</dbReference>
<dbReference type="PROSITE" id="PS51297">
    <property type="entry name" value="K_BOX"/>
    <property type="match status" value="1"/>
</dbReference>
<dbReference type="InterPro" id="IPR002100">
    <property type="entry name" value="TF_MADSbox"/>
</dbReference>
<comment type="subcellular location">
    <subcellularLocation>
        <location evidence="1">Nucleus</location>
    </subcellularLocation>
</comment>
<evidence type="ECO:0000256" key="1">
    <source>
        <dbReference type="ARBA" id="ARBA00004123"/>
    </source>
</evidence>
<keyword evidence="2" id="KW-0805">Transcription regulation</keyword>
<dbReference type="GO" id="GO:0046983">
    <property type="term" value="F:protein dimerization activity"/>
    <property type="evidence" value="ECO:0007669"/>
    <property type="project" value="InterPro"/>
</dbReference>
<dbReference type="AlphaFoldDB" id="A0A6P9E9W0"/>
<gene>
    <name evidence="7" type="primary">LOC108996948</name>
</gene>
<dbReference type="PRINTS" id="PR00404">
    <property type="entry name" value="MADSDOMAIN"/>
</dbReference>
<dbReference type="RefSeq" id="XP_035541113.1">
    <property type="nucleotide sequence ID" value="XM_035685220.1"/>
</dbReference>
<dbReference type="OrthoDB" id="1898716at2759"/>